<reference evidence="1" key="1">
    <citation type="journal article" date="2023" name="BMC Genomics">
        <title>Chromosome-level genome assemblies of Cutaneotrichosporon spp. (Trichosporonales, Basidiomycota) reveal imbalanced evolution between nucleotide sequences and chromosome synteny.</title>
        <authorList>
            <person name="Kobayashi Y."/>
            <person name="Kayamori A."/>
            <person name="Aoki K."/>
            <person name="Shiwa Y."/>
            <person name="Matsutani M."/>
            <person name="Fujita N."/>
            <person name="Sugita T."/>
            <person name="Iwasaki W."/>
            <person name="Tanaka N."/>
            <person name="Takashima M."/>
        </authorList>
    </citation>
    <scope>NUCLEOTIDE SEQUENCE</scope>
    <source>
        <strain evidence="1">HIS019</strain>
    </source>
</reference>
<gene>
    <name evidence="1" type="ORF">CcaverHIS019_0309960</name>
</gene>
<organism evidence="1 2">
    <name type="scientific">Cutaneotrichosporon cavernicola</name>
    <dbReference type="NCBI Taxonomy" id="279322"/>
    <lineage>
        <taxon>Eukaryota</taxon>
        <taxon>Fungi</taxon>
        <taxon>Dikarya</taxon>
        <taxon>Basidiomycota</taxon>
        <taxon>Agaricomycotina</taxon>
        <taxon>Tremellomycetes</taxon>
        <taxon>Trichosporonales</taxon>
        <taxon>Trichosporonaceae</taxon>
        <taxon>Cutaneotrichosporon</taxon>
    </lineage>
</organism>
<accession>A0AA48I4E7</accession>
<dbReference type="AlphaFoldDB" id="A0AA48I4E7"/>
<proteinExistence type="predicted"/>
<dbReference type="Proteomes" id="UP001233271">
    <property type="component" value="Chromosome 3"/>
</dbReference>
<evidence type="ECO:0000313" key="1">
    <source>
        <dbReference type="EMBL" id="BEI90926.1"/>
    </source>
</evidence>
<dbReference type="EMBL" id="AP028214">
    <property type="protein sequence ID" value="BEI90926.1"/>
    <property type="molecule type" value="Genomic_DNA"/>
</dbReference>
<dbReference type="RefSeq" id="XP_060456191.1">
    <property type="nucleotide sequence ID" value="XM_060599504.1"/>
</dbReference>
<dbReference type="KEGG" id="ccac:CcaHIS019_0309960"/>
<name>A0AA48I4E7_9TREE</name>
<keyword evidence="2" id="KW-1185">Reference proteome</keyword>
<protein>
    <submittedName>
        <fullName evidence="1">Uncharacterized protein</fullName>
    </submittedName>
</protein>
<evidence type="ECO:0000313" key="2">
    <source>
        <dbReference type="Proteomes" id="UP001233271"/>
    </source>
</evidence>
<dbReference type="GeneID" id="85494796"/>
<sequence>MTIDAAAYPHILDAIISHAVPSALIALRAGSTSLRDRVDAIFFEHIGVHYQDSAAHLRAVDGSRLPSLPIPNPASWSPETKVALARFAQQAVHVRAVDLYAPIPALISLLHPEVVRRRGPRAHLIGCQLKAATYVDSMRGEKSARAIHDAFNTGGLPRDQERSVITLQWVWGDRLMFPIPKARDVIFVLEPTIQRRNRYPDIGSVENLATGSERVTFVQWVGAEQMPTSRRDRWIGPSPTLWQMFRRHLEDKMGQTSVEGARAAEVRFISHEEWAAEAGKYVIA</sequence>